<organism evidence="1">
    <name type="scientific">Aeromonas hydrophila</name>
    <dbReference type="NCBI Taxonomy" id="644"/>
    <lineage>
        <taxon>Bacteria</taxon>
        <taxon>Pseudomonadati</taxon>
        <taxon>Pseudomonadota</taxon>
        <taxon>Gammaproteobacteria</taxon>
        <taxon>Aeromonadales</taxon>
        <taxon>Aeromonadaceae</taxon>
        <taxon>Aeromonas</taxon>
    </lineage>
</organism>
<dbReference type="EMBL" id="JACLAN010000013">
    <property type="protein sequence ID" value="MBC8674258.1"/>
    <property type="molecule type" value="Genomic_DNA"/>
</dbReference>
<evidence type="ECO:0000313" key="1">
    <source>
        <dbReference type="EMBL" id="MBC8674258.1"/>
    </source>
</evidence>
<gene>
    <name evidence="1" type="ORF">H2136_19705</name>
</gene>
<accession>A0A926IYQ8</accession>
<reference evidence="1" key="1">
    <citation type="submission" date="2020-07" db="EMBL/GenBank/DDBJ databases">
        <title>Carbapenem Resistant Aeromonas hydrophila Carrying blacphA7 Isolated from Two Solid Organ Transplant Patients.</title>
        <authorList>
            <person name="Hilt E."/>
            <person name="Fitzwater S.P."/>
            <person name="Ward K."/>
            <person name="De St Maurice A."/>
            <person name="Chandrasekaran S."/>
            <person name="Garner O.B."/>
            <person name="Yang S."/>
        </authorList>
    </citation>
    <scope>NUCLEOTIDE SEQUENCE</scope>
    <source>
        <strain evidence="1">B-1</strain>
    </source>
</reference>
<proteinExistence type="predicted"/>
<protein>
    <submittedName>
        <fullName evidence="1">Uncharacterized protein</fullName>
    </submittedName>
</protein>
<sequence>MRSPPPTWPCCARTTPPNTVCNLTLQPSGGKSRRPRSPPLFCAFPCPFSPEAMADKFAALPIGTDEDAKFRERVVPATPHV</sequence>
<comment type="caution">
    <text evidence="1">The sequence shown here is derived from an EMBL/GenBank/DDBJ whole genome shotgun (WGS) entry which is preliminary data.</text>
</comment>
<dbReference type="AlphaFoldDB" id="A0A926IYQ8"/>
<name>A0A926IYQ8_AERHY</name>